<keyword evidence="1" id="KW-0479">Metal-binding</keyword>
<dbReference type="PROSITE" id="PS01360">
    <property type="entry name" value="ZF_MYND_1"/>
    <property type="match status" value="1"/>
</dbReference>
<dbReference type="InterPro" id="IPR002893">
    <property type="entry name" value="Znf_MYND"/>
</dbReference>
<evidence type="ECO:0000313" key="6">
    <source>
        <dbReference type="EMBL" id="KAK5059513.1"/>
    </source>
</evidence>
<gene>
    <name evidence="6" type="ORF">LTR69_006102</name>
</gene>
<reference evidence="6 7" key="1">
    <citation type="submission" date="2023-08" db="EMBL/GenBank/DDBJ databases">
        <title>Black Yeasts Isolated from many extreme environments.</title>
        <authorList>
            <person name="Coleine C."/>
            <person name="Stajich J.E."/>
            <person name="Selbmann L."/>
        </authorList>
    </citation>
    <scope>NUCLEOTIDE SEQUENCE [LARGE SCALE GENOMIC DNA]</scope>
    <source>
        <strain evidence="6 7">CCFEE 6328</strain>
    </source>
</reference>
<protein>
    <recommendedName>
        <fullName evidence="5">MYND-type domain-containing protein</fullName>
    </recommendedName>
</protein>
<feature type="domain" description="MYND-type" evidence="5">
    <location>
        <begin position="186"/>
        <end position="232"/>
    </location>
</feature>
<evidence type="ECO:0000256" key="1">
    <source>
        <dbReference type="ARBA" id="ARBA00022723"/>
    </source>
</evidence>
<keyword evidence="3" id="KW-0862">Zinc</keyword>
<sequence length="240" mass="27098">MANPYPFRGNPQDVDLVAHDDDNKDPIYMVDAIHRVAWTMISPPSTADLFSPTDDEADEEKDTDAEDLIYQACDRNTIPTNPRAREVFGFNLCQSEQQANCLLEAYRIVKNKGIHEKILGSWRAKATLENHIGAIIGPQPSTDQLQFLVTVIPILRALDQAMQNSAMNWTQYERLLRSKMQEYPFCIKCGAKHGHADSSGQEPLQHCGRCKKVRYCSKECQTEDWNVHESACKAASQADN</sequence>
<evidence type="ECO:0000313" key="7">
    <source>
        <dbReference type="Proteomes" id="UP001345691"/>
    </source>
</evidence>
<evidence type="ECO:0000256" key="4">
    <source>
        <dbReference type="PROSITE-ProRule" id="PRU00134"/>
    </source>
</evidence>
<dbReference type="EMBL" id="JAVRRF010000012">
    <property type="protein sequence ID" value="KAK5059513.1"/>
    <property type="molecule type" value="Genomic_DNA"/>
</dbReference>
<proteinExistence type="predicted"/>
<keyword evidence="2 4" id="KW-0863">Zinc-finger</keyword>
<dbReference type="Pfam" id="PF01753">
    <property type="entry name" value="zf-MYND"/>
    <property type="match status" value="1"/>
</dbReference>
<dbReference type="Proteomes" id="UP001345691">
    <property type="component" value="Unassembled WGS sequence"/>
</dbReference>
<comment type="caution">
    <text evidence="6">The sequence shown here is derived from an EMBL/GenBank/DDBJ whole genome shotgun (WGS) entry which is preliminary data.</text>
</comment>
<dbReference type="PROSITE" id="PS50865">
    <property type="entry name" value="ZF_MYND_2"/>
    <property type="match status" value="1"/>
</dbReference>
<accession>A0ABR0JA68</accession>
<organism evidence="6 7">
    <name type="scientific">Exophiala sideris</name>
    <dbReference type="NCBI Taxonomy" id="1016849"/>
    <lineage>
        <taxon>Eukaryota</taxon>
        <taxon>Fungi</taxon>
        <taxon>Dikarya</taxon>
        <taxon>Ascomycota</taxon>
        <taxon>Pezizomycotina</taxon>
        <taxon>Eurotiomycetes</taxon>
        <taxon>Chaetothyriomycetidae</taxon>
        <taxon>Chaetothyriales</taxon>
        <taxon>Herpotrichiellaceae</taxon>
        <taxon>Exophiala</taxon>
    </lineage>
</organism>
<evidence type="ECO:0000259" key="5">
    <source>
        <dbReference type="PROSITE" id="PS50865"/>
    </source>
</evidence>
<dbReference type="Gene3D" id="6.10.140.2220">
    <property type="match status" value="1"/>
</dbReference>
<dbReference type="SUPFAM" id="SSF144232">
    <property type="entry name" value="HIT/MYND zinc finger-like"/>
    <property type="match status" value="1"/>
</dbReference>
<evidence type="ECO:0000256" key="3">
    <source>
        <dbReference type="ARBA" id="ARBA00022833"/>
    </source>
</evidence>
<evidence type="ECO:0000256" key="2">
    <source>
        <dbReference type="ARBA" id="ARBA00022771"/>
    </source>
</evidence>
<name>A0ABR0JA68_9EURO</name>
<keyword evidence="7" id="KW-1185">Reference proteome</keyword>